<evidence type="ECO:0000256" key="4">
    <source>
        <dbReference type="ARBA" id="ARBA00023136"/>
    </source>
</evidence>
<dbReference type="InterPro" id="IPR043203">
    <property type="entry name" value="VGCC_Ca_Na"/>
</dbReference>
<feature type="domain" description="Ion transport" evidence="6">
    <location>
        <begin position="4"/>
        <end position="216"/>
    </location>
</feature>
<dbReference type="PANTHER" id="PTHR10037:SF62">
    <property type="entry name" value="SODIUM CHANNEL PROTEIN 60E"/>
    <property type="match status" value="1"/>
</dbReference>
<keyword evidence="8" id="KW-1185">Reference proteome</keyword>
<sequence>MDAPWFNKVITVVILVNAVTLGAETSPELLASFGDLLHVVDRLALTVFVVELALRFGAYGRDFFRDPWNWFDTVVVAVTLLPASGTFSVLRALRVLRVLRLVSVVPSMRRVVSALLTALPGMASITALLALVLYVSAVIATKLFSGVSPGYFGDLGDSLFTLFQVMTGEAWSEVARQVMAEKPFAWVFFVGYLAITTFTVLNLFIAVAVSAMQTQMTEEHAEHDREEMAATLEILTEVRSGRTWRRCGPRPRSDARRQAGWTTPVRHGFSRSRFIGGTLKFAYEYLPVIEPSASKWKTSMPCQTIREPYRRNPSNRSNG</sequence>
<dbReference type="Gene3D" id="1.20.120.350">
    <property type="entry name" value="Voltage-gated potassium channels. Chain C"/>
    <property type="match status" value="1"/>
</dbReference>
<name>A0A1B2HVC6_9PSEU</name>
<dbReference type="GO" id="GO:0001518">
    <property type="term" value="C:voltage-gated sodium channel complex"/>
    <property type="evidence" value="ECO:0007669"/>
    <property type="project" value="TreeGrafter"/>
</dbReference>
<evidence type="ECO:0000313" key="8">
    <source>
        <dbReference type="Proteomes" id="UP000093053"/>
    </source>
</evidence>
<dbReference type="AlphaFoldDB" id="A0A1B2HVC6"/>
<dbReference type="KEGG" id="led:BBK82_42790"/>
<keyword evidence="4 5" id="KW-0472">Membrane</keyword>
<dbReference type="Gene3D" id="1.10.287.70">
    <property type="match status" value="1"/>
</dbReference>
<reference evidence="7 8" key="1">
    <citation type="submission" date="2016-07" db="EMBL/GenBank/DDBJ databases">
        <title>Complete genome sequence of the Lentzea guizhouensis DHS C013.</title>
        <authorList>
            <person name="Cao C."/>
        </authorList>
    </citation>
    <scope>NUCLEOTIDE SEQUENCE [LARGE SCALE GENOMIC DNA]</scope>
    <source>
        <strain evidence="7 8">DHS C013</strain>
    </source>
</reference>
<keyword evidence="3 5" id="KW-1133">Transmembrane helix</keyword>
<evidence type="ECO:0000256" key="2">
    <source>
        <dbReference type="ARBA" id="ARBA00022692"/>
    </source>
</evidence>
<feature type="transmembrane region" description="Helical" evidence="5">
    <location>
        <begin position="70"/>
        <end position="90"/>
    </location>
</feature>
<organism evidence="7 8">
    <name type="scientific">Lentzea guizhouensis</name>
    <dbReference type="NCBI Taxonomy" id="1586287"/>
    <lineage>
        <taxon>Bacteria</taxon>
        <taxon>Bacillati</taxon>
        <taxon>Actinomycetota</taxon>
        <taxon>Actinomycetes</taxon>
        <taxon>Pseudonocardiales</taxon>
        <taxon>Pseudonocardiaceae</taxon>
        <taxon>Lentzea</taxon>
    </lineage>
</organism>
<comment type="subcellular location">
    <subcellularLocation>
        <location evidence="1">Membrane</location>
        <topology evidence="1">Multi-pass membrane protein</topology>
    </subcellularLocation>
</comment>
<proteinExistence type="predicted"/>
<accession>A0A1B2HVC6</accession>
<feature type="transmembrane region" description="Helical" evidence="5">
    <location>
        <begin position="184"/>
        <end position="209"/>
    </location>
</feature>
<evidence type="ECO:0000256" key="1">
    <source>
        <dbReference type="ARBA" id="ARBA00004141"/>
    </source>
</evidence>
<feature type="transmembrane region" description="Helical" evidence="5">
    <location>
        <begin position="111"/>
        <end position="135"/>
    </location>
</feature>
<gene>
    <name evidence="7" type="ORF">BBK82_42790</name>
</gene>
<dbReference type="Pfam" id="PF00520">
    <property type="entry name" value="Ion_trans"/>
    <property type="match status" value="1"/>
</dbReference>
<dbReference type="Proteomes" id="UP000093053">
    <property type="component" value="Chromosome"/>
</dbReference>
<evidence type="ECO:0000259" key="6">
    <source>
        <dbReference type="Pfam" id="PF00520"/>
    </source>
</evidence>
<dbReference type="InterPro" id="IPR027359">
    <property type="entry name" value="Volt_channel_dom_sf"/>
</dbReference>
<evidence type="ECO:0000256" key="3">
    <source>
        <dbReference type="ARBA" id="ARBA00022989"/>
    </source>
</evidence>
<evidence type="ECO:0000313" key="7">
    <source>
        <dbReference type="EMBL" id="ANZ41684.1"/>
    </source>
</evidence>
<evidence type="ECO:0000256" key="5">
    <source>
        <dbReference type="SAM" id="Phobius"/>
    </source>
</evidence>
<protein>
    <submittedName>
        <fullName evidence="7">Ion transporter</fullName>
    </submittedName>
</protein>
<dbReference type="SUPFAM" id="SSF81324">
    <property type="entry name" value="Voltage-gated potassium channels"/>
    <property type="match status" value="1"/>
</dbReference>
<dbReference type="GO" id="GO:0005248">
    <property type="term" value="F:voltage-gated sodium channel activity"/>
    <property type="evidence" value="ECO:0007669"/>
    <property type="project" value="TreeGrafter"/>
</dbReference>
<dbReference type="InterPro" id="IPR005821">
    <property type="entry name" value="Ion_trans_dom"/>
</dbReference>
<dbReference type="EMBL" id="CP016793">
    <property type="protein sequence ID" value="ANZ41684.1"/>
    <property type="molecule type" value="Genomic_DNA"/>
</dbReference>
<dbReference type="PANTHER" id="PTHR10037">
    <property type="entry name" value="VOLTAGE-GATED CATION CHANNEL CALCIUM AND SODIUM"/>
    <property type="match status" value="1"/>
</dbReference>
<keyword evidence="2 5" id="KW-0812">Transmembrane</keyword>